<keyword evidence="7" id="KW-0378">Hydrolase</keyword>
<evidence type="ECO:0000259" key="8">
    <source>
        <dbReference type="Pfam" id="PF01182"/>
    </source>
</evidence>
<keyword evidence="10" id="KW-1185">Reference proteome</keyword>
<dbReference type="AlphaFoldDB" id="A0A368UQ43"/>
<proteinExistence type="inferred from homology"/>
<dbReference type="GO" id="GO:0006098">
    <property type="term" value="P:pentose-phosphate shunt"/>
    <property type="evidence" value="ECO:0007669"/>
    <property type="project" value="UniProtKB-UniPathway"/>
</dbReference>
<dbReference type="Gene3D" id="3.40.50.1360">
    <property type="match status" value="1"/>
</dbReference>
<sequence>METKIFYSKQQLARFFGDYLSTLTQENEQINIALSGGSTPETIFDVLSQEYSNSVNWEKLRFFWGDERCVPPDDAESNFNMTHQHLFSLLPVPETNIFRIKGELAPEEALRDYREVIDKELPKKDGLPFFDIVLLGMGDDGHTASIFPHEIELWDSSELCELGTHPTSGQKRVTLTGKVINNAREVIFLVTGKNKAEKVDEILNEKDDYMKYPAARVNRDKSLWLLDQEAVGS</sequence>
<dbReference type="InterPro" id="IPR037171">
    <property type="entry name" value="NagB/RpiA_transferase-like"/>
</dbReference>
<evidence type="ECO:0000256" key="4">
    <source>
        <dbReference type="ARBA" id="ARBA00010662"/>
    </source>
</evidence>
<dbReference type="Proteomes" id="UP000252733">
    <property type="component" value="Unassembled WGS sequence"/>
</dbReference>
<dbReference type="UniPathway" id="UPA00115">
    <property type="reaction ID" value="UER00409"/>
</dbReference>
<evidence type="ECO:0000256" key="7">
    <source>
        <dbReference type="RuleBase" id="RU365095"/>
    </source>
</evidence>
<gene>
    <name evidence="7" type="primary">pgl</name>
    <name evidence="9" type="ORF">DFO77_12041</name>
</gene>
<dbReference type="GO" id="GO:0017057">
    <property type="term" value="F:6-phosphogluconolactonase activity"/>
    <property type="evidence" value="ECO:0007669"/>
    <property type="project" value="UniProtKB-UniRule"/>
</dbReference>
<organism evidence="9 10">
    <name type="scientific">Marinilabilia salmonicolor</name>
    <dbReference type="NCBI Taxonomy" id="989"/>
    <lineage>
        <taxon>Bacteria</taxon>
        <taxon>Pseudomonadati</taxon>
        <taxon>Bacteroidota</taxon>
        <taxon>Bacteroidia</taxon>
        <taxon>Marinilabiliales</taxon>
        <taxon>Marinilabiliaceae</taxon>
        <taxon>Marinilabilia</taxon>
    </lineage>
</organism>
<dbReference type="Pfam" id="PF01182">
    <property type="entry name" value="Glucosamine_iso"/>
    <property type="match status" value="1"/>
</dbReference>
<feature type="domain" description="Glucosamine/galactosamine-6-phosphate isomerase" evidence="8">
    <location>
        <begin position="10"/>
        <end position="221"/>
    </location>
</feature>
<evidence type="ECO:0000313" key="9">
    <source>
        <dbReference type="EMBL" id="RCW30823.1"/>
    </source>
</evidence>
<dbReference type="PANTHER" id="PTHR11054">
    <property type="entry name" value="6-PHOSPHOGLUCONOLACTONASE"/>
    <property type="match status" value="1"/>
</dbReference>
<comment type="function">
    <text evidence="2 7">Hydrolysis of 6-phosphogluconolactone to 6-phosphogluconate.</text>
</comment>
<dbReference type="SUPFAM" id="SSF100950">
    <property type="entry name" value="NagB/RpiA/CoA transferase-like"/>
    <property type="match status" value="1"/>
</dbReference>
<dbReference type="InterPro" id="IPR039104">
    <property type="entry name" value="6PGL"/>
</dbReference>
<evidence type="ECO:0000313" key="10">
    <source>
        <dbReference type="Proteomes" id="UP000252733"/>
    </source>
</evidence>
<evidence type="ECO:0000256" key="6">
    <source>
        <dbReference type="ARBA" id="ARBA00020337"/>
    </source>
</evidence>
<comment type="caution">
    <text evidence="9">The sequence shown here is derived from an EMBL/GenBank/DDBJ whole genome shotgun (WGS) entry which is preliminary data.</text>
</comment>
<dbReference type="CDD" id="cd01400">
    <property type="entry name" value="6PGL"/>
    <property type="match status" value="1"/>
</dbReference>
<dbReference type="RefSeq" id="WP_114437555.1">
    <property type="nucleotide sequence ID" value="NZ_QPIZ01000020.1"/>
</dbReference>
<reference evidence="9 10" key="1">
    <citation type="submission" date="2018-07" db="EMBL/GenBank/DDBJ databases">
        <title>Freshwater and sediment microbial communities from various areas in North America, analyzing microbe dynamics in response to fracking.</title>
        <authorList>
            <person name="Lamendella R."/>
        </authorList>
    </citation>
    <scope>NUCLEOTIDE SEQUENCE [LARGE SCALE GENOMIC DNA]</scope>
    <source>
        <strain evidence="9 10">160A</strain>
    </source>
</reference>
<evidence type="ECO:0000256" key="5">
    <source>
        <dbReference type="ARBA" id="ARBA00013198"/>
    </source>
</evidence>
<comment type="similarity">
    <text evidence="4 7">Belongs to the glucosamine/galactosamine-6-phosphate isomerase family. 6-phosphogluconolactonase subfamily.</text>
</comment>
<dbReference type="NCBIfam" id="TIGR01198">
    <property type="entry name" value="pgl"/>
    <property type="match status" value="1"/>
</dbReference>
<dbReference type="GO" id="GO:0005975">
    <property type="term" value="P:carbohydrate metabolic process"/>
    <property type="evidence" value="ECO:0007669"/>
    <property type="project" value="UniProtKB-UniRule"/>
</dbReference>
<protein>
    <recommendedName>
        <fullName evidence="6 7">6-phosphogluconolactonase</fullName>
        <shortName evidence="7">6PGL</shortName>
        <ecNumber evidence="5 7">3.1.1.31</ecNumber>
    </recommendedName>
</protein>
<comment type="pathway">
    <text evidence="3 7">Carbohydrate degradation; pentose phosphate pathway; D-ribulose 5-phosphate from D-glucose 6-phosphate (oxidative stage): step 2/3.</text>
</comment>
<dbReference type="PANTHER" id="PTHR11054:SF0">
    <property type="entry name" value="6-PHOSPHOGLUCONOLACTONASE"/>
    <property type="match status" value="1"/>
</dbReference>
<dbReference type="EMBL" id="QPIZ01000020">
    <property type="protein sequence ID" value="RCW30823.1"/>
    <property type="molecule type" value="Genomic_DNA"/>
</dbReference>
<accession>A0A368UQ43</accession>
<dbReference type="EC" id="3.1.1.31" evidence="5 7"/>
<name>A0A368UQ43_9BACT</name>
<evidence type="ECO:0000256" key="1">
    <source>
        <dbReference type="ARBA" id="ARBA00000832"/>
    </source>
</evidence>
<dbReference type="InterPro" id="IPR006148">
    <property type="entry name" value="Glc/Gal-6P_isomerase"/>
</dbReference>
<evidence type="ECO:0000256" key="2">
    <source>
        <dbReference type="ARBA" id="ARBA00002681"/>
    </source>
</evidence>
<evidence type="ECO:0000256" key="3">
    <source>
        <dbReference type="ARBA" id="ARBA00004961"/>
    </source>
</evidence>
<comment type="catalytic activity">
    <reaction evidence="1 7">
        <text>6-phospho-D-glucono-1,5-lactone + H2O = 6-phospho-D-gluconate + H(+)</text>
        <dbReference type="Rhea" id="RHEA:12556"/>
        <dbReference type="ChEBI" id="CHEBI:15377"/>
        <dbReference type="ChEBI" id="CHEBI:15378"/>
        <dbReference type="ChEBI" id="CHEBI:57955"/>
        <dbReference type="ChEBI" id="CHEBI:58759"/>
        <dbReference type="EC" id="3.1.1.31"/>
    </reaction>
</comment>
<dbReference type="InterPro" id="IPR005900">
    <property type="entry name" value="6-phosphogluconolactonase_DevB"/>
</dbReference>